<dbReference type="InterPro" id="IPR016161">
    <property type="entry name" value="Ald_DH/histidinol_DH"/>
</dbReference>
<feature type="domain" description="Aldehyde dehydrogenase" evidence="3">
    <location>
        <begin position="16"/>
        <end position="467"/>
    </location>
</feature>
<protein>
    <submittedName>
        <fullName evidence="4">Aldehyde dehydrogenase family protein</fullName>
    </submittedName>
</protein>
<sequence>MREYPAFYIGGGWAAPAVPRTMDVVNPATEEVCGRVAAGSAADVDRAVAAARAAFPAYSATGVDERLDLLQSILDVYQKRSPDLAAALTEEMGAPAELAGGFQVGLGAGHLGKAIEVLRDFRFEERRGATLIVREPIGVCGLITPWNWPLNQIAVKVFPALATGCAMVLKPSEQSPFTGQIFAEILDAAGVPPGVFNLVQGDGPGVGVPLSAHPGVDMVSFTGSTRAGVEVARNAAPTVKRVTQELGGKGPNIILDDGAFAENVEKGVVSMMGNSGQTCSAPSRMLVPEARMDEAAEVARRAAEATTVGDPNGGFTIGPVVSAAQFAKVQGLIQRGVDEGAVLVAGGTGRPDGLERGYYVRPTVFARVRNDMTVAREEIFGPVLTILGYGDLDEAVEIANDTEYGLAAYVAGEDLDRARAIARRLRSGWVVINDAFDFGCPFGGYKRSGNGREWGEFGFEDYLETKGVLGHAPESG</sequence>
<dbReference type="InterPro" id="IPR016162">
    <property type="entry name" value="Ald_DH_N"/>
</dbReference>
<dbReference type="Gene3D" id="3.40.309.10">
    <property type="entry name" value="Aldehyde Dehydrogenase, Chain A, domain 2"/>
    <property type="match status" value="1"/>
</dbReference>
<dbReference type="InterPro" id="IPR016163">
    <property type="entry name" value="Ald_DH_C"/>
</dbReference>
<dbReference type="Pfam" id="PF00171">
    <property type="entry name" value="Aldedh"/>
    <property type="match status" value="1"/>
</dbReference>
<keyword evidence="5" id="KW-1185">Reference proteome</keyword>
<dbReference type="SUPFAM" id="SSF53720">
    <property type="entry name" value="ALDH-like"/>
    <property type="match status" value="1"/>
</dbReference>
<gene>
    <name evidence="4" type="ORF">ACFQZM_33750</name>
</gene>
<dbReference type="InterPro" id="IPR015590">
    <property type="entry name" value="Aldehyde_DH_dom"/>
</dbReference>
<evidence type="ECO:0000313" key="5">
    <source>
        <dbReference type="Proteomes" id="UP001597063"/>
    </source>
</evidence>
<organism evidence="4 5">
    <name type="scientific">Actinomadura fibrosa</name>
    <dbReference type="NCBI Taxonomy" id="111802"/>
    <lineage>
        <taxon>Bacteria</taxon>
        <taxon>Bacillati</taxon>
        <taxon>Actinomycetota</taxon>
        <taxon>Actinomycetes</taxon>
        <taxon>Streptosporangiales</taxon>
        <taxon>Thermomonosporaceae</taxon>
        <taxon>Actinomadura</taxon>
    </lineage>
</organism>
<dbReference type="PANTHER" id="PTHR42804:SF1">
    <property type="entry name" value="ALDEHYDE DEHYDROGENASE-RELATED"/>
    <property type="match status" value="1"/>
</dbReference>
<dbReference type="Proteomes" id="UP001597063">
    <property type="component" value="Unassembled WGS sequence"/>
</dbReference>
<evidence type="ECO:0000313" key="4">
    <source>
        <dbReference type="EMBL" id="MFD0689493.1"/>
    </source>
</evidence>
<proteinExistence type="inferred from homology"/>
<dbReference type="Gene3D" id="3.40.605.10">
    <property type="entry name" value="Aldehyde Dehydrogenase, Chain A, domain 1"/>
    <property type="match status" value="1"/>
</dbReference>
<evidence type="ECO:0000256" key="2">
    <source>
        <dbReference type="ARBA" id="ARBA00023002"/>
    </source>
</evidence>
<evidence type="ECO:0000256" key="1">
    <source>
        <dbReference type="ARBA" id="ARBA00009986"/>
    </source>
</evidence>
<accession>A0ABW2XSN3</accession>
<dbReference type="EMBL" id="JBHTGP010000017">
    <property type="protein sequence ID" value="MFD0689493.1"/>
    <property type="molecule type" value="Genomic_DNA"/>
</dbReference>
<dbReference type="RefSeq" id="WP_131760097.1">
    <property type="nucleotide sequence ID" value="NZ_CAACUY010000102.1"/>
</dbReference>
<comment type="similarity">
    <text evidence="1">Belongs to the aldehyde dehydrogenase family.</text>
</comment>
<dbReference type="CDD" id="cd07138">
    <property type="entry name" value="ALDH_CddD_SSP0762"/>
    <property type="match status" value="1"/>
</dbReference>
<name>A0ABW2XSN3_9ACTN</name>
<reference evidence="5" key="1">
    <citation type="journal article" date="2019" name="Int. J. Syst. Evol. Microbiol.">
        <title>The Global Catalogue of Microorganisms (GCM) 10K type strain sequencing project: providing services to taxonomists for standard genome sequencing and annotation.</title>
        <authorList>
            <consortium name="The Broad Institute Genomics Platform"/>
            <consortium name="The Broad Institute Genome Sequencing Center for Infectious Disease"/>
            <person name="Wu L."/>
            <person name="Ma J."/>
        </authorList>
    </citation>
    <scope>NUCLEOTIDE SEQUENCE [LARGE SCALE GENOMIC DNA]</scope>
    <source>
        <strain evidence="5">JCM 9371</strain>
    </source>
</reference>
<comment type="caution">
    <text evidence="4">The sequence shown here is derived from an EMBL/GenBank/DDBJ whole genome shotgun (WGS) entry which is preliminary data.</text>
</comment>
<keyword evidence="2" id="KW-0560">Oxidoreductase</keyword>
<dbReference type="PANTHER" id="PTHR42804">
    <property type="entry name" value="ALDEHYDE DEHYDROGENASE"/>
    <property type="match status" value="1"/>
</dbReference>
<evidence type="ECO:0000259" key="3">
    <source>
        <dbReference type="Pfam" id="PF00171"/>
    </source>
</evidence>